<dbReference type="InterPro" id="IPR006054">
    <property type="entry name" value="DnaQ"/>
</dbReference>
<dbReference type="GO" id="GO:0003887">
    <property type="term" value="F:DNA-directed DNA polymerase activity"/>
    <property type="evidence" value="ECO:0007669"/>
    <property type="project" value="InterPro"/>
</dbReference>
<dbReference type="SUPFAM" id="SSF53098">
    <property type="entry name" value="Ribonuclease H-like"/>
    <property type="match status" value="1"/>
</dbReference>
<dbReference type="NCBIfam" id="TIGR00573">
    <property type="entry name" value="dnaq"/>
    <property type="match status" value="1"/>
</dbReference>
<accession>A0A9X3H8Z9</accession>
<dbReference type="InterPro" id="IPR013520">
    <property type="entry name" value="Ribonucl_H"/>
</dbReference>
<evidence type="ECO:0000313" key="4">
    <source>
        <dbReference type="Proteomes" id="UP001141458"/>
    </source>
</evidence>
<evidence type="ECO:0000259" key="2">
    <source>
        <dbReference type="SMART" id="SM00479"/>
    </source>
</evidence>
<dbReference type="FunFam" id="3.30.420.10:FF:000045">
    <property type="entry name" value="3'-5' exonuclease DinG"/>
    <property type="match status" value="1"/>
</dbReference>
<dbReference type="Proteomes" id="UP001141458">
    <property type="component" value="Unassembled WGS sequence"/>
</dbReference>
<dbReference type="GO" id="GO:0045004">
    <property type="term" value="P:DNA replication proofreading"/>
    <property type="evidence" value="ECO:0007669"/>
    <property type="project" value="TreeGrafter"/>
</dbReference>
<dbReference type="Gene3D" id="3.30.70.240">
    <property type="match status" value="1"/>
</dbReference>
<dbReference type="EMBL" id="JANDZV010000001">
    <property type="protein sequence ID" value="MCZ7406970.1"/>
    <property type="molecule type" value="Genomic_DNA"/>
</dbReference>
<dbReference type="Pfam" id="PF09707">
    <property type="entry name" value="Cas_Cas2CT1978"/>
    <property type="match status" value="1"/>
</dbReference>
<dbReference type="SMART" id="SM00479">
    <property type="entry name" value="EXOIII"/>
    <property type="match status" value="1"/>
</dbReference>
<dbReference type="PANTHER" id="PTHR30231">
    <property type="entry name" value="DNA POLYMERASE III SUBUNIT EPSILON"/>
    <property type="match status" value="1"/>
</dbReference>
<organism evidence="3 4">
    <name type="scientific">Parvimonas micra</name>
    <dbReference type="NCBI Taxonomy" id="33033"/>
    <lineage>
        <taxon>Bacteria</taxon>
        <taxon>Bacillati</taxon>
        <taxon>Bacillota</taxon>
        <taxon>Tissierellia</taxon>
        <taxon>Tissierellales</taxon>
        <taxon>Peptoniphilaceae</taxon>
        <taxon>Parvimonas</taxon>
    </lineage>
</organism>
<dbReference type="RefSeq" id="WP_269720376.1">
    <property type="nucleotide sequence ID" value="NZ_CP101408.1"/>
</dbReference>
<gene>
    <name evidence="3" type="primary">cas2e</name>
    <name evidence="3" type="ORF">NND69_01100</name>
</gene>
<dbReference type="InterPro" id="IPR010152">
    <property type="entry name" value="CRISPR-assoc_prot_Cas2_sub"/>
</dbReference>
<dbReference type="GO" id="GO:0005829">
    <property type="term" value="C:cytosol"/>
    <property type="evidence" value="ECO:0007669"/>
    <property type="project" value="TreeGrafter"/>
</dbReference>
<name>A0A9X3H8Z9_9FIRM</name>
<dbReference type="NCBIfam" id="TIGR01873">
    <property type="entry name" value="cas_CT1978"/>
    <property type="match status" value="1"/>
</dbReference>
<proteinExistence type="predicted"/>
<dbReference type="AlphaFoldDB" id="A0A9X3H8Z9"/>
<dbReference type="CDD" id="cd06127">
    <property type="entry name" value="DEDDh"/>
    <property type="match status" value="1"/>
</dbReference>
<dbReference type="InterPro" id="IPR036397">
    <property type="entry name" value="RNaseH_sf"/>
</dbReference>
<protein>
    <submittedName>
        <fullName evidence="3">Type I-E CRISPR-associated endoribonuclease Cas2e</fullName>
    </submittedName>
</protein>
<dbReference type="Pfam" id="PF00929">
    <property type="entry name" value="RNase_T"/>
    <property type="match status" value="1"/>
</dbReference>
<dbReference type="InterPro" id="IPR012337">
    <property type="entry name" value="RNaseH-like_sf"/>
</dbReference>
<sequence length="302" mass="34439">MPLTVITLKNVPPSLRGDLTKWMQEIATGVYIGNFNSKIRDNLWKRVKETSGCGEVTLSFYCQNEIGYGFETINAKREVVSYDGIPLILIPDKSTETVIGLGEQTGYSEASNFRKARFFSSIKPDKDKNIKNFNYTVIDIETDGLDVNANSIIEIGAVKVCNDCITTFQRLIFYEKQLPKEIINLTGLDSEILKNKGINLTQALQEFIEFIGKDLIVGYNVEFDISFLNKFIKDLTGNTLNNKYIDLIKFIKKEKPFQKNYKLETSLLNYGINEQVPHRALGDARLIFELSKKVNKFLEKLK</sequence>
<keyword evidence="1" id="KW-0269">Exonuclease</keyword>
<keyword evidence="1" id="KW-0378">Hydrolase</keyword>
<dbReference type="GO" id="GO:0003677">
    <property type="term" value="F:DNA binding"/>
    <property type="evidence" value="ECO:0007669"/>
    <property type="project" value="InterPro"/>
</dbReference>
<comment type="caution">
    <text evidence="3">The sequence shown here is derived from an EMBL/GenBank/DDBJ whole genome shotgun (WGS) entry which is preliminary data.</text>
</comment>
<evidence type="ECO:0000256" key="1">
    <source>
        <dbReference type="ARBA" id="ARBA00022839"/>
    </source>
</evidence>
<dbReference type="Gene3D" id="3.30.420.10">
    <property type="entry name" value="Ribonuclease H-like superfamily/Ribonuclease H"/>
    <property type="match status" value="1"/>
</dbReference>
<dbReference type="GO" id="GO:0008408">
    <property type="term" value="F:3'-5' exonuclease activity"/>
    <property type="evidence" value="ECO:0007669"/>
    <property type="project" value="TreeGrafter"/>
</dbReference>
<dbReference type="PANTHER" id="PTHR30231:SF41">
    <property type="entry name" value="DNA POLYMERASE III SUBUNIT EPSILON"/>
    <property type="match status" value="1"/>
</dbReference>
<evidence type="ECO:0000313" key="3">
    <source>
        <dbReference type="EMBL" id="MCZ7406970.1"/>
    </source>
</evidence>
<feature type="domain" description="Exonuclease" evidence="2">
    <location>
        <begin position="134"/>
        <end position="300"/>
    </location>
</feature>
<keyword evidence="1" id="KW-0540">Nuclease</keyword>
<reference evidence="3" key="1">
    <citation type="submission" date="2022-07" db="EMBL/GenBank/DDBJ databases">
        <title>Parvimonas micra travels from the subgingival sulcus of the human oral cavity to the colorectal adenocarcinoma.</title>
        <authorList>
            <person name="Conde-Perez K."/>
            <person name="Buetas E."/>
            <person name="Aja-Macaya P."/>
            <person name="Martin-De Arribas E."/>
            <person name="Iglesias-Corras I."/>
            <person name="Trigo-Tasende N."/>
            <person name="Nasser-Ali M."/>
            <person name="Estevez L.S."/>
            <person name="Rumbo-Feal S."/>
            <person name="Otero-Alen B."/>
            <person name="Noguera J.F."/>
            <person name="Concha A."/>
            <person name="Pardinas-Lopez S."/>
            <person name="Carda-Dieguez M."/>
            <person name="Gomez-Randulfe I."/>
            <person name="Martinez-Lago N."/>
            <person name="Ladra S."/>
            <person name="Aparicio L.A."/>
            <person name="Bou G."/>
            <person name="Mira A."/>
            <person name="Vallejo J.A."/>
            <person name="Poza M."/>
        </authorList>
    </citation>
    <scope>NUCLEOTIDE SEQUENCE</scope>
    <source>
        <strain evidence="3">PM79KC-AC-4</strain>
    </source>
</reference>